<dbReference type="Proteomes" id="UP000222894">
    <property type="component" value="Genome"/>
</dbReference>
<accession>A0A219Y960</accession>
<sequence>MKKYALQWKDPEGFCHFVSGNLHGAFGGVMFHDSWEEADVSLKNAKKSIEEYLKGTTVIKKRLFGPPTIVSVNKPSGHLANMHKRMYDTMHIAEINIMPKQMR</sequence>
<name>A0A219Y960_9CAUD</name>
<protein>
    <submittedName>
        <fullName evidence="1">Uncharacterized protein</fullName>
    </submittedName>
</protein>
<evidence type="ECO:0000313" key="2">
    <source>
        <dbReference type="Proteomes" id="UP000222894"/>
    </source>
</evidence>
<dbReference type="InterPro" id="IPR058010">
    <property type="entry name" value="Y01A"/>
</dbReference>
<organism evidence="1 2">
    <name type="scientific">Aeromonas phage 44RR2.8t.2</name>
    <dbReference type="NCBI Taxonomy" id="1932900"/>
    <lineage>
        <taxon>Viruses</taxon>
        <taxon>Duplodnaviria</taxon>
        <taxon>Heunggongvirae</taxon>
        <taxon>Uroviricota</taxon>
        <taxon>Caudoviricetes</taxon>
        <taxon>Pantevenvirales</taxon>
        <taxon>Straboviridae</taxon>
        <taxon>Biquartavirus</taxon>
        <taxon>Biquartavirus 44RR2</taxon>
    </lineage>
</organism>
<proteinExistence type="predicted"/>
<reference evidence="1 2" key="1">
    <citation type="journal article" date="2017" name="Sci. Rep.">
        <title>Characterization and diversity of phages infecting Aeromonas salmonicida subsp. salmonicida.</title>
        <authorList>
            <person name="Vincent A.T."/>
            <person name="Paquet V.E."/>
            <person name="Bernatchez A."/>
            <person name="Tremblay D.M."/>
            <person name="Moineau S."/>
            <person name="Charette S.J."/>
        </authorList>
    </citation>
    <scope>NUCLEOTIDE SEQUENCE [LARGE SCALE GENOMIC DNA]</scope>
</reference>
<dbReference type="EMBL" id="KY290948">
    <property type="protein sequence ID" value="APU00495.1"/>
    <property type="molecule type" value="Genomic_DNA"/>
</dbReference>
<evidence type="ECO:0000313" key="1">
    <source>
        <dbReference type="EMBL" id="APU00495.1"/>
    </source>
</evidence>
<dbReference type="Pfam" id="PF25693">
    <property type="entry name" value="Phage_Y01A"/>
    <property type="match status" value="1"/>
</dbReference>